<dbReference type="Gene3D" id="3.40.50.150">
    <property type="entry name" value="Vaccinia Virus protein VP39"/>
    <property type="match status" value="1"/>
</dbReference>
<evidence type="ECO:0000256" key="1">
    <source>
        <dbReference type="ARBA" id="ARBA00022603"/>
    </source>
</evidence>
<evidence type="ECO:0000313" key="5">
    <source>
        <dbReference type="Proteomes" id="UP000622448"/>
    </source>
</evidence>
<protein>
    <submittedName>
        <fullName evidence="4">SAM-dependent methyltransferase</fullName>
    </submittedName>
</protein>
<accession>A0ABR7BMP3</accession>
<comment type="caution">
    <text evidence="4">The sequence shown here is derived from an EMBL/GenBank/DDBJ whole genome shotgun (WGS) entry which is preliminary data.</text>
</comment>
<evidence type="ECO:0000313" key="4">
    <source>
        <dbReference type="EMBL" id="MBC5582867.1"/>
    </source>
</evidence>
<keyword evidence="1 4" id="KW-0489">Methyltransferase</keyword>
<dbReference type="GO" id="GO:0008168">
    <property type="term" value="F:methyltransferase activity"/>
    <property type="evidence" value="ECO:0007669"/>
    <property type="project" value="UniProtKB-KW"/>
</dbReference>
<evidence type="ECO:0000256" key="3">
    <source>
        <dbReference type="ARBA" id="ARBA00022691"/>
    </source>
</evidence>
<dbReference type="GO" id="GO:0032259">
    <property type="term" value="P:methylation"/>
    <property type="evidence" value="ECO:0007669"/>
    <property type="project" value="UniProtKB-KW"/>
</dbReference>
<dbReference type="SUPFAM" id="SSF53335">
    <property type="entry name" value="S-adenosyl-L-methionine-dependent methyltransferases"/>
    <property type="match status" value="1"/>
</dbReference>
<keyword evidence="3" id="KW-0949">S-adenosyl-L-methionine</keyword>
<name>A0ABR7BMP3_9ACTN</name>
<dbReference type="PANTHER" id="PTHR33841">
    <property type="entry name" value="DNA METHYLTRANSFERASE YEEA-RELATED"/>
    <property type="match status" value="1"/>
</dbReference>
<gene>
    <name evidence="4" type="ORF">H8S61_01445</name>
</gene>
<dbReference type="InterPro" id="IPR050953">
    <property type="entry name" value="N4_N6_ade-DNA_methylase"/>
</dbReference>
<dbReference type="Proteomes" id="UP000622448">
    <property type="component" value="Unassembled WGS sequence"/>
</dbReference>
<keyword evidence="5" id="KW-1185">Reference proteome</keyword>
<sequence length="512" mass="57050">MANDEFGDFQTPFELADACLGAMARVLGLRRDEPYRVLEPTCGTGSFMRASAGIFPRSEVIGVEIQGRYATSAARYGSVIRKSIFDVDFRAELSWKNSGPLIVIGNPPWVTATELGRLGSANLPKKSNFKGKAGLDALLGGSNFDIAEYVILQCVSKNLNQSFTLGMLCKTQVARNVMEYSWKERIPVVSSAIFKIDALKWFKANVDACWFVMECAPTTACCYRTRIYESLSETHSERNFGIVNGSWVSNIALYESSSQADGTCPYVWRSGLKHDAVNVLELTPSEPTVNRLSEPVDVEQEYVFPYLKATDVHKGAVTKSRFMVIVPQTEFGEDTDRLRSVAPKLWNYLDSHGDVLDGRRSSIYRKRPRFSVFGLGDYTWAKYKVAVSGLHKTVDFRLIGDIGGKPVVVDDTCYLLPFDEPCEAAVVCALLNSEASRALIESLVFWDSKRPISKKLLSRIDVSKIPAPKEEVLEEAARLSEEIGVHCDAWFLDRAYDKIRGSAEERATARLL</sequence>
<dbReference type="EMBL" id="JACOOA010000001">
    <property type="protein sequence ID" value="MBC5582867.1"/>
    <property type="molecule type" value="Genomic_DNA"/>
</dbReference>
<dbReference type="InterPro" id="IPR029063">
    <property type="entry name" value="SAM-dependent_MTases_sf"/>
</dbReference>
<dbReference type="PANTHER" id="PTHR33841:SF5">
    <property type="entry name" value="DNA METHYLASE (MODIFICATION METHYLASE) (METHYLTRANSFERASE)-RELATED"/>
    <property type="match status" value="1"/>
</dbReference>
<organism evidence="4 5">
    <name type="scientific">Eggerthella hominis</name>
    <dbReference type="NCBI Taxonomy" id="2763043"/>
    <lineage>
        <taxon>Bacteria</taxon>
        <taxon>Bacillati</taxon>
        <taxon>Actinomycetota</taxon>
        <taxon>Coriobacteriia</taxon>
        <taxon>Eggerthellales</taxon>
        <taxon>Eggerthellaceae</taxon>
        <taxon>Eggerthella</taxon>
    </lineage>
</organism>
<keyword evidence="2" id="KW-0808">Transferase</keyword>
<dbReference type="PRINTS" id="PR00507">
    <property type="entry name" value="N12N6MTFRASE"/>
</dbReference>
<proteinExistence type="predicted"/>
<evidence type="ECO:0000256" key="2">
    <source>
        <dbReference type="ARBA" id="ARBA00022679"/>
    </source>
</evidence>
<dbReference type="RefSeq" id="WP_186937700.1">
    <property type="nucleotide sequence ID" value="NZ_JACOOA010000001.1"/>
</dbReference>
<reference evidence="4 5" key="1">
    <citation type="submission" date="2020-08" db="EMBL/GenBank/DDBJ databases">
        <title>Genome public.</title>
        <authorList>
            <person name="Liu C."/>
            <person name="Sun Q."/>
        </authorList>
    </citation>
    <scope>NUCLEOTIDE SEQUENCE [LARGE SCALE GENOMIC DNA]</scope>
    <source>
        <strain evidence="4 5">NSJ-70</strain>
    </source>
</reference>